<dbReference type="Pfam" id="PF09148">
    <property type="entry name" value="DUF1934"/>
    <property type="match status" value="1"/>
</dbReference>
<keyword evidence="2" id="KW-1185">Reference proteome</keyword>
<comment type="caution">
    <text evidence="1">The sequence shown here is derived from an EMBL/GenBank/DDBJ whole genome shotgun (WGS) entry which is preliminary data.</text>
</comment>
<proteinExistence type="predicted"/>
<dbReference type="InterPro" id="IPR012674">
    <property type="entry name" value="Calycin"/>
</dbReference>
<evidence type="ECO:0000313" key="2">
    <source>
        <dbReference type="Proteomes" id="UP001139006"/>
    </source>
</evidence>
<organism evidence="1 2">
    <name type="scientific">Ligilactobacillus ubinensis</name>
    <dbReference type="NCBI Taxonomy" id="2876789"/>
    <lineage>
        <taxon>Bacteria</taxon>
        <taxon>Bacillati</taxon>
        <taxon>Bacillota</taxon>
        <taxon>Bacilli</taxon>
        <taxon>Lactobacillales</taxon>
        <taxon>Lactobacillaceae</taxon>
        <taxon>Ligilactobacillus</taxon>
    </lineage>
</organism>
<dbReference type="RefSeq" id="WP_253361039.1">
    <property type="nucleotide sequence ID" value="NZ_JAIULA010000015.1"/>
</dbReference>
<protein>
    <submittedName>
        <fullName evidence="1">DUF1934 domain-containing protein</fullName>
    </submittedName>
</protein>
<dbReference type="Proteomes" id="UP001139006">
    <property type="component" value="Unassembled WGS sequence"/>
</dbReference>
<evidence type="ECO:0000313" key="1">
    <source>
        <dbReference type="EMBL" id="MCP0887296.1"/>
    </source>
</evidence>
<dbReference type="AlphaFoldDB" id="A0A9X2JN13"/>
<dbReference type="InterPro" id="IPR015231">
    <property type="entry name" value="DUF1934"/>
</dbReference>
<accession>A0A9X2JN13</accession>
<name>A0A9X2JN13_9LACO</name>
<sequence length="148" mass="16649">MAQLSKGTPVLVHVVTQHVQDGELSKFDENFNGQFFQMGTSIYLRYKEKLADQKPALVTIKVAAPDEVQLTRKNDDLNLHLYFFAGKQVNARYVTQYGVVPVTTQTTKLNVVVGDTFDGLVGKINIDYLLYSGSQQLGDYKIRLQFKG</sequence>
<reference evidence="1 2" key="1">
    <citation type="journal article" date="2023" name="Int. J. Syst. Evol. Microbiol.">
        <title>Ligilactobacillus ubinensis sp. nov., a novel species isolated from the wild ferment of a durian fruit (Durio zibethinus).</title>
        <authorList>
            <person name="Heng Y.C."/>
            <person name="Menon N."/>
            <person name="Chen B."/>
            <person name="Loo B.Z.L."/>
            <person name="Wong G.W.J."/>
            <person name="Lim A.C.H."/>
            <person name="Silvaraju S."/>
            <person name="Kittelmann S."/>
        </authorList>
    </citation>
    <scope>NUCLEOTIDE SEQUENCE [LARGE SCALE GENOMIC DNA]</scope>
    <source>
        <strain evidence="1 2">WILCCON 0076</strain>
    </source>
</reference>
<dbReference type="EMBL" id="JAIULA010000015">
    <property type="protein sequence ID" value="MCP0887296.1"/>
    <property type="molecule type" value="Genomic_DNA"/>
</dbReference>
<dbReference type="Gene3D" id="2.40.128.20">
    <property type="match status" value="1"/>
</dbReference>
<dbReference type="SUPFAM" id="SSF50814">
    <property type="entry name" value="Lipocalins"/>
    <property type="match status" value="1"/>
</dbReference>
<gene>
    <name evidence="1" type="ORF">LB941_08115</name>
</gene>